<dbReference type="InterPro" id="IPR034164">
    <property type="entry name" value="Pepsin-like_dom"/>
</dbReference>
<proteinExistence type="inferred from homology"/>
<evidence type="ECO:0000256" key="1">
    <source>
        <dbReference type="ARBA" id="ARBA00007447"/>
    </source>
</evidence>
<dbReference type="EMBL" id="KV894185">
    <property type="protein sequence ID" value="OON18440.1"/>
    <property type="molecule type" value="Genomic_DNA"/>
</dbReference>
<evidence type="ECO:0000313" key="4">
    <source>
        <dbReference type="Proteomes" id="UP000243686"/>
    </source>
</evidence>
<dbReference type="Proteomes" id="UP000243686">
    <property type="component" value="Unassembled WGS sequence"/>
</dbReference>
<name>A0A1S8WVH3_OPIVI</name>
<evidence type="ECO:0000259" key="2">
    <source>
        <dbReference type="PROSITE" id="PS51767"/>
    </source>
</evidence>
<protein>
    <recommendedName>
        <fullName evidence="2">Peptidase A1 domain-containing protein</fullName>
    </recommendedName>
</protein>
<dbReference type="SUPFAM" id="SSF50630">
    <property type="entry name" value="Acid proteases"/>
    <property type="match status" value="1"/>
</dbReference>
<evidence type="ECO:0000313" key="3">
    <source>
        <dbReference type="EMBL" id="OON18440.1"/>
    </source>
</evidence>
<organism evidence="3 4">
    <name type="scientific">Opisthorchis viverrini</name>
    <name type="common">Southeast Asian liver fluke</name>
    <dbReference type="NCBI Taxonomy" id="6198"/>
    <lineage>
        <taxon>Eukaryota</taxon>
        <taxon>Metazoa</taxon>
        <taxon>Spiralia</taxon>
        <taxon>Lophotrochozoa</taxon>
        <taxon>Platyhelminthes</taxon>
        <taxon>Trematoda</taxon>
        <taxon>Digenea</taxon>
        <taxon>Opisthorchiida</taxon>
        <taxon>Opisthorchiata</taxon>
        <taxon>Opisthorchiidae</taxon>
        <taxon>Opisthorchis</taxon>
    </lineage>
</organism>
<keyword evidence="4" id="KW-1185">Reference proteome</keyword>
<dbReference type="GO" id="GO:0004190">
    <property type="term" value="F:aspartic-type endopeptidase activity"/>
    <property type="evidence" value="ECO:0007669"/>
    <property type="project" value="InterPro"/>
</dbReference>
<dbReference type="GO" id="GO:0006508">
    <property type="term" value="P:proteolysis"/>
    <property type="evidence" value="ECO:0007669"/>
    <property type="project" value="InterPro"/>
</dbReference>
<accession>A0A1S8WVH3</accession>
<dbReference type="Pfam" id="PF00026">
    <property type="entry name" value="Asp"/>
    <property type="match status" value="1"/>
</dbReference>
<dbReference type="CDD" id="cd05471">
    <property type="entry name" value="pepsin_like"/>
    <property type="match status" value="1"/>
</dbReference>
<sequence>MTVLFDSGSCHTWIRSVNSGTVFTSVPYDFRESSTYEPLAKTFSETYAACRISGRYMKEAITVAQFYCVHFTTQPVQIGEVMVQGVILAEAFEQSGACSQTRPFDGIFGLCLSSKTPETEPTIFEQLYKHGTFDTAVFSIWFKPPTNHQYQGQASMIFGVVRRSGLTGEAVSFKMQSKTYLWTFNIGGVRSQFGRAVFNTEI</sequence>
<dbReference type="AlphaFoldDB" id="A0A1S8WVH3"/>
<dbReference type="PANTHER" id="PTHR47966">
    <property type="entry name" value="BETA-SITE APP-CLEAVING ENZYME, ISOFORM A-RELATED"/>
    <property type="match status" value="1"/>
</dbReference>
<comment type="similarity">
    <text evidence="1">Belongs to the peptidase A1 family.</text>
</comment>
<dbReference type="Gene3D" id="2.40.70.10">
    <property type="entry name" value="Acid Proteases"/>
    <property type="match status" value="1"/>
</dbReference>
<dbReference type="InterPro" id="IPR001461">
    <property type="entry name" value="Aspartic_peptidase_A1"/>
</dbReference>
<reference evidence="3 4" key="1">
    <citation type="submission" date="2015-03" db="EMBL/GenBank/DDBJ databases">
        <title>Draft genome of the nematode, Opisthorchis viverrini.</title>
        <authorList>
            <person name="Mitreva M."/>
        </authorList>
    </citation>
    <scope>NUCLEOTIDE SEQUENCE [LARGE SCALE GENOMIC DNA]</scope>
    <source>
        <strain evidence="3">Khon Kaen</strain>
    </source>
</reference>
<dbReference type="InterPro" id="IPR021109">
    <property type="entry name" value="Peptidase_aspartic_dom_sf"/>
</dbReference>
<dbReference type="PROSITE" id="PS51767">
    <property type="entry name" value="PEPTIDASE_A1"/>
    <property type="match status" value="1"/>
</dbReference>
<dbReference type="InterPro" id="IPR033121">
    <property type="entry name" value="PEPTIDASE_A1"/>
</dbReference>
<gene>
    <name evidence="3" type="ORF">X801_05705</name>
</gene>
<feature type="domain" description="Peptidase A1" evidence="2">
    <location>
        <begin position="1"/>
        <end position="202"/>
    </location>
</feature>